<evidence type="ECO:0000256" key="1">
    <source>
        <dbReference type="SAM" id="Phobius"/>
    </source>
</evidence>
<proteinExistence type="predicted"/>
<feature type="transmembrane region" description="Helical" evidence="1">
    <location>
        <begin position="89"/>
        <end position="107"/>
    </location>
</feature>
<keyword evidence="1" id="KW-0472">Membrane</keyword>
<name>A0AAC9RU42_9STAP</name>
<dbReference type="AlphaFoldDB" id="A0AAC9RU42"/>
<reference evidence="2 3" key="1">
    <citation type="submission" date="2017-04" db="EMBL/GenBank/DDBJ databases">
        <authorList>
            <person name="Veseli I.A."/>
            <person name="Tang C."/>
            <person name="Pombert J.-F."/>
        </authorList>
    </citation>
    <scope>NUCLEOTIDE SEQUENCE [LARGE SCALE GENOMIC DNA]</scope>
    <source>
        <strain evidence="2 3">ATCC 700373</strain>
    </source>
</reference>
<organism evidence="2 3">
    <name type="scientific">Staphylococcus lutrae</name>
    <dbReference type="NCBI Taxonomy" id="155085"/>
    <lineage>
        <taxon>Bacteria</taxon>
        <taxon>Bacillati</taxon>
        <taxon>Bacillota</taxon>
        <taxon>Bacilli</taxon>
        <taxon>Bacillales</taxon>
        <taxon>Staphylococcaceae</taxon>
        <taxon>Staphylococcus</taxon>
    </lineage>
</organism>
<dbReference type="KEGG" id="slz:B5P37_05910"/>
<sequence length="109" mass="12376">MTLYLFWTIVLSGLVTLLIRIAPFVMISKVELSEKVLKWLTFIPITLFTALVVDGLIQQQQGVMGYTLNWIFIWALIPTILFALWTKSLTVTVIIGMVSVAFLRIIGLF</sequence>
<gene>
    <name evidence="2" type="ORF">B5P37_05910</name>
</gene>
<dbReference type="RefSeq" id="WP_085237363.1">
    <property type="nucleotide sequence ID" value="NZ_CP020773.1"/>
</dbReference>
<protein>
    <recommendedName>
        <fullName evidence="4">AzlD domain-containing protein</fullName>
    </recommendedName>
</protein>
<keyword evidence="1" id="KW-0812">Transmembrane</keyword>
<dbReference type="Proteomes" id="UP000242864">
    <property type="component" value="Chromosome"/>
</dbReference>
<feature type="transmembrane region" description="Helical" evidence="1">
    <location>
        <begin position="63"/>
        <end position="84"/>
    </location>
</feature>
<accession>A0AAC9RU42</accession>
<feature type="transmembrane region" description="Helical" evidence="1">
    <location>
        <begin position="6"/>
        <end position="27"/>
    </location>
</feature>
<evidence type="ECO:0000313" key="2">
    <source>
        <dbReference type="EMBL" id="ARJ50885.1"/>
    </source>
</evidence>
<evidence type="ECO:0000313" key="3">
    <source>
        <dbReference type="Proteomes" id="UP000242864"/>
    </source>
</evidence>
<dbReference type="EMBL" id="CP020773">
    <property type="protein sequence ID" value="ARJ50885.1"/>
    <property type="molecule type" value="Genomic_DNA"/>
</dbReference>
<dbReference type="Pfam" id="PF05437">
    <property type="entry name" value="AzlD"/>
    <property type="match status" value="1"/>
</dbReference>
<dbReference type="InterPro" id="IPR008407">
    <property type="entry name" value="Brnchd-chn_aa_trnsp_AzlD"/>
</dbReference>
<keyword evidence="1" id="KW-1133">Transmembrane helix</keyword>
<evidence type="ECO:0008006" key="4">
    <source>
        <dbReference type="Google" id="ProtNLM"/>
    </source>
</evidence>
<keyword evidence="3" id="KW-1185">Reference proteome</keyword>
<feature type="transmembrane region" description="Helical" evidence="1">
    <location>
        <begin position="39"/>
        <end position="57"/>
    </location>
</feature>